<evidence type="ECO:0000256" key="3">
    <source>
        <dbReference type="ARBA" id="ARBA00022452"/>
    </source>
</evidence>
<evidence type="ECO:0000256" key="2">
    <source>
        <dbReference type="ARBA" id="ARBA00022448"/>
    </source>
</evidence>
<dbReference type="Pfam" id="PF07715">
    <property type="entry name" value="Plug"/>
    <property type="match status" value="1"/>
</dbReference>
<evidence type="ECO:0000256" key="4">
    <source>
        <dbReference type="ARBA" id="ARBA00022692"/>
    </source>
</evidence>
<evidence type="ECO:0000256" key="7">
    <source>
        <dbReference type="PROSITE-ProRule" id="PRU01360"/>
    </source>
</evidence>
<organism evidence="10 11">
    <name type="scientific">Candidatus Pedobacter colombiensis</name>
    <dbReference type="NCBI Taxonomy" id="3121371"/>
    <lineage>
        <taxon>Bacteria</taxon>
        <taxon>Pseudomonadati</taxon>
        <taxon>Bacteroidota</taxon>
        <taxon>Sphingobacteriia</taxon>
        <taxon>Sphingobacteriales</taxon>
        <taxon>Sphingobacteriaceae</taxon>
        <taxon>Pedobacter</taxon>
    </lineage>
</organism>
<feature type="chain" id="PRO_5042522253" evidence="8">
    <location>
        <begin position="40"/>
        <end position="1137"/>
    </location>
</feature>
<dbReference type="InterPro" id="IPR039426">
    <property type="entry name" value="TonB-dep_rcpt-like"/>
</dbReference>
<dbReference type="PROSITE" id="PS52016">
    <property type="entry name" value="TONB_DEPENDENT_REC_3"/>
    <property type="match status" value="1"/>
</dbReference>
<reference evidence="10" key="1">
    <citation type="submission" date="2023-03" db="EMBL/GenBank/DDBJ databases">
        <title>Andean soil-derived lignocellulolytic bacterial consortium as a source of novel taxa and putative plastic-active enzymes.</title>
        <authorList>
            <person name="Diaz-Garcia L."/>
            <person name="Chuvochina M."/>
            <person name="Feuerriegel G."/>
            <person name="Bunk B."/>
            <person name="Sproer C."/>
            <person name="Streit W.R."/>
            <person name="Rodriguez L.M."/>
            <person name="Overmann J."/>
            <person name="Jimenez D.J."/>
        </authorList>
    </citation>
    <scope>NUCLEOTIDE SEQUENCE</scope>
    <source>
        <strain evidence="10">MAG 3858</strain>
    </source>
</reference>
<keyword evidence="4 7" id="KW-0812">Transmembrane</keyword>
<keyword evidence="2 7" id="KW-0813">Transport</keyword>
<comment type="similarity">
    <text evidence="7">Belongs to the TonB-dependent receptor family.</text>
</comment>
<dbReference type="Gene3D" id="3.55.50.30">
    <property type="match status" value="1"/>
</dbReference>
<evidence type="ECO:0000256" key="6">
    <source>
        <dbReference type="ARBA" id="ARBA00023237"/>
    </source>
</evidence>
<gene>
    <name evidence="10" type="ORF">P0Y49_12045</name>
</gene>
<dbReference type="Gene3D" id="2.60.40.1120">
    <property type="entry name" value="Carboxypeptidase-like, regulatory domain"/>
    <property type="match status" value="1"/>
</dbReference>
<keyword evidence="6 7" id="KW-0998">Cell outer membrane</keyword>
<keyword evidence="8" id="KW-0732">Signal</keyword>
<dbReference type="Proteomes" id="UP001214530">
    <property type="component" value="Chromosome"/>
</dbReference>
<keyword evidence="3 7" id="KW-1134">Transmembrane beta strand</keyword>
<dbReference type="NCBIfam" id="TIGR04057">
    <property type="entry name" value="SusC_RagA_signa"/>
    <property type="match status" value="1"/>
</dbReference>
<dbReference type="NCBIfam" id="TIGR04056">
    <property type="entry name" value="OMP_RagA_SusC"/>
    <property type="match status" value="1"/>
</dbReference>
<dbReference type="GO" id="GO:0009279">
    <property type="term" value="C:cell outer membrane"/>
    <property type="evidence" value="ECO:0007669"/>
    <property type="project" value="UniProtKB-SubCell"/>
</dbReference>
<dbReference type="InterPro" id="IPR023996">
    <property type="entry name" value="TonB-dep_OMP_SusC/RagA"/>
</dbReference>
<accession>A0AAJ5W3Z6</accession>
<dbReference type="Gene3D" id="2.40.170.20">
    <property type="entry name" value="TonB-dependent receptor, beta-barrel domain"/>
    <property type="match status" value="1"/>
</dbReference>
<dbReference type="InterPro" id="IPR036942">
    <property type="entry name" value="Beta-barrel_TonB_sf"/>
</dbReference>
<dbReference type="SUPFAM" id="SSF49464">
    <property type="entry name" value="Carboxypeptidase regulatory domain-like"/>
    <property type="match status" value="1"/>
</dbReference>
<dbReference type="InterPro" id="IPR008969">
    <property type="entry name" value="CarboxyPept-like_regulatory"/>
</dbReference>
<dbReference type="Pfam" id="PF13715">
    <property type="entry name" value="CarbopepD_reg_2"/>
    <property type="match status" value="1"/>
</dbReference>
<feature type="domain" description="TonB-dependent receptor plug" evidence="9">
    <location>
        <begin position="239"/>
        <end position="357"/>
    </location>
</feature>
<dbReference type="Gene3D" id="2.170.130.10">
    <property type="entry name" value="TonB-dependent receptor, plug domain"/>
    <property type="match status" value="1"/>
</dbReference>
<dbReference type="EMBL" id="CP119313">
    <property type="protein sequence ID" value="WEK17527.1"/>
    <property type="molecule type" value="Genomic_DNA"/>
</dbReference>
<evidence type="ECO:0000256" key="8">
    <source>
        <dbReference type="SAM" id="SignalP"/>
    </source>
</evidence>
<dbReference type="InterPro" id="IPR012910">
    <property type="entry name" value="Plug_dom"/>
</dbReference>
<evidence type="ECO:0000313" key="11">
    <source>
        <dbReference type="Proteomes" id="UP001214530"/>
    </source>
</evidence>
<evidence type="ECO:0000256" key="1">
    <source>
        <dbReference type="ARBA" id="ARBA00004571"/>
    </source>
</evidence>
<comment type="subcellular location">
    <subcellularLocation>
        <location evidence="1 7">Cell outer membrane</location>
        <topology evidence="1 7">Multi-pass membrane protein</topology>
    </subcellularLocation>
</comment>
<evidence type="ECO:0000259" key="9">
    <source>
        <dbReference type="Pfam" id="PF07715"/>
    </source>
</evidence>
<dbReference type="InterPro" id="IPR023997">
    <property type="entry name" value="TonB-dep_OMP_SusC/RagA_CS"/>
</dbReference>
<evidence type="ECO:0000256" key="5">
    <source>
        <dbReference type="ARBA" id="ARBA00023136"/>
    </source>
</evidence>
<protein>
    <submittedName>
        <fullName evidence="10">SusC/RagA family TonB-linked outer membrane protein</fullName>
    </submittedName>
</protein>
<proteinExistence type="inferred from homology"/>
<name>A0AAJ5W3Z6_9SPHI</name>
<keyword evidence="5 7" id="KW-0472">Membrane</keyword>
<evidence type="ECO:0000313" key="10">
    <source>
        <dbReference type="EMBL" id="WEK17527.1"/>
    </source>
</evidence>
<dbReference type="InterPro" id="IPR037066">
    <property type="entry name" value="Plug_dom_sf"/>
</dbReference>
<dbReference type="SUPFAM" id="SSF56935">
    <property type="entry name" value="Porins"/>
    <property type="match status" value="1"/>
</dbReference>
<feature type="signal peptide" evidence="8">
    <location>
        <begin position="1"/>
        <end position="39"/>
    </location>
</feature>
<sequence length="1137" mass="127567">MKNYARSLLLVCNPLRVFRRSSLSLLSLLLILCPFISSAQKSEDTKISVSFNNITLKQAFSEIENKSKIKFIFNEEAVSPYRVTLKSKDESVKQVLINLLKNTKLDFQFKENKCIILDKKSVSSVKMGSTVTPPGQVPMATVSIRKIHGKIIASDNNLPLPNATLVIKEFEAISTQSDSKGEFSINFPANAKTIVITHIGFLTKEVQISASNEYTIVLEVVQQDLNDVVVIGPFTRKAESFTGSAATFSQEQLRSVGNQNIIQSLKVLDPSFIQIENNLAGSDPNTLPDIQIRGANSLPGLKGDYSGNPNVPLFILDGFETNLQKIYDLDMNRVASVTILKDASAKAIYGSRAANGVVVVETKRPEAGKLRVSYTADINLTLPDLSSYSLTNAAEKLQVELDAGRYKSVYYYSDQLLAEQYNRTNTDIARGVDTYWLSQPVRTGIGQKHTLSIEGGDPYLRYGADFTYNNIQGAMKGSDRKTTSGNIFLSYRFKNLMFKNTLTVGFNRSDDSPYGNFSAYTRLNPYWAPYDDNGQLKKVLGQFSTGFGTPISYYNPLYNASIGTKNFSKYTDITNNFQAEWSLSQAFKIIGKFGYTNQQNSREDFYPASHTRYIEYAEADFFKRGDYTITDGNDISIKSEVTLNYSRQLGKHLFFLNAGWNLYETSNQTHGTRAQGFLNDRVDNINFALQYAENSRPLGSDAKTRETGLLSALNYSYDDRFLADLSFRKQGSSVFGANNRWGNFWSVGIGWNLHKESFLEKLEWLNQLKLRTSTGYTGSQNFNPYQAMATYNYYTDTYYDNIVGAKLMALANNELKWQQTQDYNFGVDLRALERLSLRFDYYISNTNNLLTDLPLPGSTGFSTIKENLGEVQNKGIDATVSYKVLSNPKNGSFLSLFFSAGTNKNKLVKISNALKSINDEREAARAGAGNTAPFIRYKEGESTTAIYVVPSLGIDPTTGNEIFLKANGEKTYVWNANDQVSVGDATPKIRGSFGFNSQYKGWGLNCAFSYRLGGKYYNQTLVDRIENADIEYNVDSRVFTGTWKQPGDVTYFKRISVKPNKTYPTSRFVQEMNELLMSSLNTSYDFKDAAFLKKSGLQRLRVTLFTNDIFRIASVKTERGLDFPYARSLSFSVQATF</sequence>
<dbReference type="AlphaFoldDB" id="A0AAJ5W3Z6"/>